<dbReference type="InterPro" id="IPR018958">
    <property type="entry name" value="Knr4/Smi1-like_dom"/>
</dbReference>
<evidence type="ECO:0000313" key="3">
    <source>
        <dbReference type="Proteomes" id="UP000641139"/>
    </source>
</evidence>
<dbReference type="Gene3D" id="3.40.1580.10">
    <property type="entry name" value="SMI1/KNR4-like"/>
    <property type="match status" value="1"/>
</dbReference>
<dbReference type="EMBL" id="JAEFDC010000002">
    <property type="protein sequence ID" value="MBI1646011.1"/>
    <property type="molecule type" value="Genomic_DNA"/>
</dbReference>
<sequence>MKTTFNFELFKKRLNLFLEKIKDLGGEVEPLTIEKPATEEEIKAVEEQLGYILPPHFRKVLLENTAHLDFYWDINDITDEGDISLPDKLVEIFRGQLLFGLDLLLDYEDDRKGWVKEVYPDYNNEYDRVWHNKMSFHQVGNGDYIAIELEPENYGKVVYLSHDGSENHGLYIADNFKEFLMNYAAIGCTGGEDWQWEPFYTKGKSLDPTCENAQAWYKVLGIIPEELRNNNNS</sequence>
<dbReference type="Proteomes" id="UP000641139">
    <property type="component" value="Unassembled WGS sequence"/>
</dbReference>
<accession>A0ABS0SJV4</accession>
<organism evidence="2 3">
    <name type="scientific">Capnocytophaga periodontitidis</name>
    <dbReference type="NCBI Taxonomy" id="2795027"/>
    <lineage>
        <taxon>Bacteria</taxon>
        <taxon>Pseudomonadati</taxon>
        <taxon>Bacteroidota</taxon>
        <taxon>Flavobacteriia</taxon>
        <taxon>Flavobacteriales</taxon>
        <taxon>Flavobacteriaceae</taxon>
        <taxon>Capnocytophaga</taxon>
    </lineage>
</organism>
<feature type="domain" description="Knr4/Smi1-like" evidence="1">
    <location>
        <begin position="36"/>
        <end position="182"/>
    </location>
</feature>
<dbReference type="InterPro" id="IPR037883">
    <property type="entry name" value="Knr4/Smi1-like_sf"/>
</dbReference>
<gene>
    <name evidence="2" type="ORF">I7X30_02885</name>
</gene>
<name>A0ABS0SJV4_9FLAO</name>
<proteinExistence type="predicted"/>
<dbReference type="RefSeq" id="WP_198465958.1">
    <property type="nucleotide sequence ID" value="NZ_JAEFDC010000002.1"/>
</dbReference>
<keyword evidence="3" id="KW-1185">Reference proteome</keyword>
<evidence type="ECO:0000259" key="1">
    <source>
        <dbReference type="SMART" id="SM00860"/>
    </source>
</evidence>
<reference evidence="2 3" key="1">
    <citation type="journal article" date="2021" name="Int. J. Syst. Evol. Microbiol.">
        <title>Capnocytophaga periodontitidis sp. nov., isolated from subgingival plaque of periodontitis patient.</title>
        <authorList>
            <person name="Zhang Y."/>
            <person name="Qiao D."/>
            <person name="Shi W."/>
            <person name="Wu D."/>
            <person name="Cai M."/>
        </authorList>
    </citation>
    <scope>NUCLEOTIDE SEQUENCE [LARGE SCALE GENOMIC DNA]</scope>
    <source>
        <strain evidence="2 3">051621</strain>
    </source>
</reference>
<comment type="caution">
    <text evidence="2">The sequence shown here is derived from an EMBL/GenBank/DDBJ whole genome shotgun (WGS) entry which is preliminary data.</text>
</comment>
<evidence type="ECO:0000313" key="2">
    <source>
        <dbReference type="EMBL" id="MBI1646011.1"/>
    </source>
</evidence>
<dbReference type="Pfam" id="PF09346">
    <property type="entry name" value="SMI1_KNR4"/>
    <property type="match status" value="1"/>
</dbReference>
<dbReference type="SUPFAM" id="SSF160631">
    <property type="entry name" value="SMI1/KNR4-like"/>
    <property type="match status" value="1"/>
</dbReference>
<dbReference type="SMART" id="SM00860">
    <property type="entry name" value="SMI1_KNR4"/>
    <property type="match status" value="1"/>
</dbReference>
<protein>
    <submittedName>
        <fullName evidence="2">SMI1/KNR4 family protein</fullName>
    </submittedName>
</protein>